<sequence length="68" mass="7476">YINSDSSFSYNSDTDLPMVGITVTTSPNLSLYSIVVFPAASKPTMSSLTSFCPNHFLIKEFPILIKLI</sequence>
<proteinExistence type="predicted"/>
<name>A0A1X7VPZ0_AMPQE</name>
<dbReference type="EnsemblMetazoa" id="Aqu2.1.42152_001">
    <property type="protein sequence ID" value="Aqu2.1.42152_001"/>
    <property type="gene ID" value="Aqu2.1.42152"/>
</dbReference>
<evidence type="ECO:0000313" key="1">
    <source>
        <dbReference type="EnsemblMetazoa" id="Aqu2.1.42152_001"/>
    </source>
</evidence>
<accession>A0A1X7VPZ0</accession>
<protein>
    <submittedName>
        <fullName evidence="1">Uncharacterized protein</fullName>
    </submittedName>
</protein>
<dbReference type="AlphaFoldDB" id="A0A1X7VPZ0"/>
<reference evidence="1" key="1">
    <citation type="submission" date="2017-05" db="UniProtKB">
        <authorList>
            <consortium name="EnsemblMetazoa"/>
        </authorList>
    </citation>
    <scope>IDENTIFICATION</scope>
</reference>
<dbReference type="InParanoid" id="A0A1X7VPZ0"/>
<organism evidence="1">
    <name type="scientific">Amphimedon queenslandica</name>
    <name type="common">Sponge</name>
    <dbReference type="NCBI Taxonomy" id="400682"/>
    <lineage>
        <taxon>Eukaryota</taxon>
        <taxon>Metazoa</taxon>
        <taxon>Porifera</taxon>
        <taxon>Demospongiae</taxon>
        <taxon>Heteroscleromorpha</taxon>
        <taxon>Haplosclerida</taxon>
        <taxon>Niphatidae</taxon>
        <taxon>Amphimedon</taxon>
    </lineage>
</organism>